<organism evidence="3 4">
    <name type="scientific">Bacillus suaedaesalsae</name>
    <dbReference type="NCBI Taxonomy" id="2810349"/>
    <lineage>
        <taxon>Bacteria</taxon>
        <taxon>Bacillati</taxon>
        <taxon>Bacillota</taxon>
        <taxon>Bacilli</taxon>
        <taxon>Bacillales</taxon>
        <taxon>Bacillaceae</taxon>
        <taxon>Bacillus</taxon>
    </lineage>
</organism>
<proteinExistence type="inferred from homology"/>
<dbReference type="PIRSF" id="PIRSF003230">
    <property type="entry name" value="YbgC"/>
    <property type="match status" value="1"/>
</dbReference>
<gene>
    <name evidence="3" type="ORF">JR050_19195</name>
</gene>
<comment type="caution">
    <text evidence="3">The sequence shown here is derived from an EMBL/GenBank/DDBJ whole genome shotgun (WGS) entry which is preliminary data.</text>
</comment>
<dbReference type="PANTHER" id="PTHR31793">
    <property type="entry name" value="4-HYDROXYBENZOYL-COA THIOESTERASE FAMILY MEMBER"/>
    <property type="match status" value="1"/>
</dbReference>
<dbReference type="PANTHER" id="PTHR31793:SF24">
    <property type="entry name" value="LONG-CHAIN ACYL-COA THIOESTERASE FADM"/>
    <property type="match status" value="1"/>
</dbReference>
<name>A0ABS2DMS1_9BACI</name>
<protein>
    <submittedName>
        <fullName evidence="3">Acyl-CoA thioesterase</fullName>
    </submittedName>
</protein>
<evidence type="ECO:0000313" key="4">
    <source>
        <dbReference type="Proteomes" id="UP001518925"/>
    </source>
</evidence>
<comment type="similarity">
    <text evidence="1">Belongs to the 4-hydroxybenzoyl-CoA thioesterase family.</text>
</comment>
<dbReference type="Pfam" id="PF13279">
    <property type="entry name" value="4HBT_2"/>
    <property type="match status" value="1"/>
</dbReference>
<dbReference type="InterPro" id="IPR050563">
    <property type="entry name" value="4-hydroxybenzoyl-CoA_TE"/>
</dbReference>
<accession>A0ABS2DMS1</accession>
<dbReference type="SUPFAM" id="SSF54637">
    <property type="entry name" value="Thioesterase/thiol ester dehydrase-isomerase"/>
    <property type="match status" value="1"/>
</dbReference>
<evidence type="ECO:0000256" key="1">
    <source>
        <dbReference type="ARBA" id="ARBA00005953"/>
    </source>
</evidence>
<dbReference type="InterPro" id="IPR029069">
    <property type="entry name" value="HotDog_dom_sf"/>
</dbReference>
<dbReference type="Gene3D" id="3.10.129.10">
    <property type="entry name" value="Hotdog Thioesterase"/>
    <property type="match status" value="1"/>
</dbReference>
<evidence type="ECO:0000256" key="2">
    <source>
        <dbReference type="ARBA" id="ARBA00022801"/>
    </source>
</evidence>
<dbReference type="CDD" id="cd00586">
    <property type="entry name" value="4HBT"/>
    <property type="match status" value="1"/>
</dbReference>
<reference evidence="3 4" key="1">
    <citation type="submission" date="2021-02" db="EMBL/GenBank/DDBJ databases">
        <title>Bacillus sp. RD4P76, an endophyte from a halophyte.</title>
        <authorList>
            <person name="Sun J.-Q."/>
        </authorList>
    </citation>
    <scope>NUCLEOTIDE SEQUENCE [LARGE SCALE GENOMIC DNA]</scope>
    <source>
        <strain evidence="3 4">RD4P76</strain>
    </source>
</reference>
<dbReference type="InterPro" id="IPR006684">
    <property type="entry name" value="YbgC/YbaW"/>
</dbReference>
<dbReference type="RefSeq" id="WP_204205268.1">
    <property type="nucleotide sequence ID" value="NZ_JAFELM010000044.1"/>
</dbReference>
<dbReference type="EMBL" id="JAFELM010000044">
    <property type="protein sequence ID" value="MBM6619791.1"/>
    <property type="molecule type" value="Genomic_DNA"/>
</dbReference>
<dbReference type="Proteomes" id="UP001518925">
    <property type="component" value="Unassembled WGS sequence"/>
</dbReference>
<sequence length="157" mass="18107">MVKATYIDHFETWQKEFIFSHPIKVRFSETDMFGHVNNTVVFTYLEEARIEFFKSLGLMQYWIEGDSDLIPVVADLQCDYLSQTFFDEKLEVKVKVNKLGSSSVDIHYLVQKQNGKPAFVGRGTIVQISKKTGKPVGWTENWRKSLLTMIGKECVDA</sequence>
<evidence type="ECO:0000313" key="3">
    <source>
        <dbReference type="EMBL" id="MBM6619791.1"/>
    </source>
</evidence>
<keyword evidence="4" id="KW-1185">Reference proteome</keyword>
<keyword evidence="2" id="KW-0378">Hydrolase</keyword>